<dbReference type="InterPro" id="IPR039424">
    <property type="entry name" value="SBP_5"/>
</dbReference>
<dbReference type="AlphaFoldDB" id="A0A5P9QGQ5"/>
<dbReference type="PANTHER" id="PTHR30290:SF9">
    <property type="entry name" value="OLIGOPEPTIDE-BINDING PROTEIN APPA"/>
    <property type="match status" value="1"/>
</dbReference>
<proteinExistence type="inferred from homology"/>
<dbReference type="GO" id="GO:0042597">
    <property type="term" value="C:periplasmic space"/>
    <property type="evidence" value="ECO:0007669"/>
    <property type="project" value="UniProtKB-ARBA"/>
</dbReference>
<dbReference type="PANTHER" id="PTHR30290">
    <property type="entry name" value="PERIPLASMIC BINDING COMPONENT OF ABC TRANSPORTER"/>
    <property type="match status" value="1"/>
</dbReference>
<dbReference type="RefSeq" id="WP_051136311.1">
    <property type="nucleotide sequence ID" value="NZ_BAABIH010000016.1"/>
</dbReference>
<gene>
    <name evidence="7" type="ORF">KDY119_03170</name>
</gene>
<dbReference type="Gene3D" id="3.10.105.10">
    <property type="entry name" value="Dipeptide-binding Protein, Domain 3"/>
    <property type="match status" value="1"/>
</dbReference>
<feature type="domain" description="Solute-binding protein family 5" evidence="6">
    <location>
        <begin position="98"/>
        <end position="456"/>
    </location>
</feature>
<evidence type="ECO:0000256" key="3">
    <source>
        <dbReference type="ARBA" id="ARBA00022729"/>
    </source>
</evidence>
<protein>
    <submittedName>
        <fullName evidence="7">Oligopeptide-binding protein OppA</fullName>
    </submittedName>
</protein>
<feature type="region of interest" description="Disordered" evidence="4">
    <location>
        <begin position="42"/>
        <end position="74"/>
    </location>
</feature>
<feature type="signal peptide" evidence="5">
    <location>
        <begin position="1"/>
        <end position="42"/>
    </location>
</feature>
<accession>A0A5P9QGQ5</accession>
<dbReference type="InterPro" id="IPR000914">
    <property type="entry name" value="SBP_5_dom"/>
</dbReference>
<feature type="compositionally biased region" description="Polar residues" evidence="4">
    <location>
        <begin position="65"/>
        <end position="74"/>
    </location>
</feature>
<keyword evidence="2" id="KW-0813">Transport</keyword>
<dbReference type="Proteomes" id="UP000326702">
    <property type="component" value="Chromosome"/>
</dbReference>
<comment type="similarity">
    <text evidence="1">Belongs to the bacterial solute-binding protein 5 family.</text>
</comment>
<evidence type="ECO:0000313" key="7">
    <source>
        <dbReference type="EMBL" id="QFU99635.1"/>
    </source>
</evidence>
<feature type="compositionally biased region" description="Polar residues" evidence="4">
    <location>
        <begin position="44"/>
        <end position="56"/>
    </location>
</feature>
<dbReference type="GO" id="GO:0043190">
    <property type="term" value="C:ATP-binding cassette (ABC) transporter complex"/>
    <property type="evidence" value="ECO:0007669"/>
    <property type="project" value="InterPro"/>
</dbReference>
<dbReference type="Pfam" id="PF00496">
    <property type="entry name" value="SBP_bac_5"/>
    <property type="match status" value="1"/>
</dbReference>
<dbReference type="GO" id="GO:0015833">
    <property type="term" value="P:peptide transport"/>
    <property type="evidence" value="ECO:0007669"/>
    <property type="project" value="TreeGrafter"/>
</dbReference>
<dbReference type="EMBL" id="CP045529">
    <property type="protein sequence ID" value="QFU99635.1"/>
    <property type="molecule type" value="Genomic_DNA"/>
</dbReference>
<dbReference type="GO" id="GO:1904680">
    <property type="term" value="F:peptide transmembrane transporter activity"/>
    <property type="evidence" value="ECO:0007669"/>
    <property type="project" value="TreeGrafter"/>
</dbReference>
<name>A0A5P9QGQ5_9MICO</name>
<dbReference type="SUPFAM" id="SSF53850">
    <property type="entry name" value="Periplasmic binding protein-like II"/>
    <property type="match status" value="1"/>
</dbReference>
<keyword evidence="3 5" id="KW-0732">Signal</keyword>
<dbReference type="PIRSF" id="PIRSF002741">
    <property type="entry name" value="MppA"/>
    <property type="match status" value="1"/>
</dbReference>
<dbReference type="CDD" id="cd08492">
    <property type="entry name" value="PBP2_NikA_DppA_OppA_like_15"/>
    <property type="match status" value="1"/>
</dbReference>
<keyword evidence="8" id="KW-1185">Reference proteome</keyword>
<evidence type="ECO:0000259" key="6">
    <source>
        <dbReference type="Pfam" id="PF00496"/>
    </source>
</evidence>
<evidence type="ECO:0000256" key="4">
    <source>
        <dbReference type="SAM" id="MobiDB-lite"/>
    </source>
</evidence>
<evidence type="ECO:0000256" key="1">
    <source>
        <dbReference type="ARBA" id="ARBA00005695"/>
    </source>
</evidence>
<dbReference type="InterPro" id="IPR030678">
    <property type="entry name" value="Peptide/Ni-bd"/>
</dbReference>
<reference evidence="7 8" key="1">
    <citation type="submission" date="2019-10" db="EMBL/GenBank/DDBJ databases">
        <title>Genome sequence of Luteimicrobium xylanilyticum HY-24.</title>
        <authorList>
            <person name="Kim D.Y."/>
            <person name="Park H.-Y."/>
        </authorList>
    </citation>
    <scope>NUCLEOTIDE SEQUENCE [LARGE SCALE GENOMIC DNA]</scope>
    <source>
        <strain evidence="7 8">HY-24</strain>
    </source>
</reference>
<organism evidence="7 8">
    <name type="scientific">Luteimicrobium xylanilyticum</name>
    <dbReference type="NCBI Taxonomy" id="1133546"/>
    <lineage>
        <taxon>Bacteria</taxon>
        <taxon>Bacillati</taxon>
        <taxon>Actinomycetota</taxon>
        <taxon>Actinomycetes</taxon>
        <taxon>Micrococcales</taxon>
        <taxon>Luteimicrobium</taxon>
    </lineage>
</organism>
<evidence type="ECO:0000256" key="5">
    <source>
        <dbReference type="SAM" id="SignalP"/>
    </source>
</evidence>
<dbReference type="Gene3D" id="3.40.190.10">
    <property type="entry name" value="Periplasmic binding protein-like II"/>
    <property type="match status" value="1"/>
</dbReference>
<evidence type="ECO:0000256" key="2">
    <source>
        <dbReference type="ARBA" id="ARBA00022448"/>
    </source>
</evidence>
<feature type="chain" id="PRO_5024802450" evidence="5">
    <location>
        <begin position="43"/>
        <end position="561"/>
    </location>
</feature>
<dbReference type="KEGG" id="lxl:KDY119_03170"/>
<evidence type="ECO:0000313" key="8">
    <source>
        <dbReference type="Proteomes" id="UP000326702"/>
    </source>
</evidence>
<dbReference type="OrthoDB" id="5240629at2"/>
<sequence length="561" mass="61160">MSVTTSARSHGPLGRRPAALAATALSVSAALVLAACSGGADAGTQASGSSTPQAGGTLTWGVETEPTTLNPQLNGQDKTKLLLRNAYEQLLARQDDGTYVPWLASAYTVSDDELTYTFTLRDDVTFWDGEKLDAAAVVTNLEQVLNPKYSPYGAAGPLSHLKSAKATDDHTVTLVLKEKYAPFLDYVGSLALISPKSYAKADVKAGGPDVAGTGPFVLTKYVKGQELDFTKNKDYDWAPATAQHQGPAYLDALTYRFLPESSVRLGALQSRQVDVVEGVPGTQAAQFQKNGAFTYRTALNTGTPYSLYFNTLTGPTSDVRVREAFRDAVDLDAVLKSVYAGQRTRAWSAVSPEDPTFYDKSLEGTYGNDKDAANTLLDEAGWTGRDSDGYRTKDGKRLTITDYQSQPYVRDQRDTLLQAIQAQVKQNAGIDFDVQVVDSGVADEHRAKNDYGTYDNSNTNPDGVDIEYHWLPADKGGFINLSNVTDPQLSRWLTAAQQTTDTAKRAEQYDALQQYVIKEKAYSFPLYEPEDEIAASSKVHGTGFRTYYQLPESAYDVWLSK</sequence>